<evidence type="ECO:0000256" key="2">
    <source>
        <dbReference type="ARBA" id="ARBA00022676"/>
    </source>
</evidence>
<name>A0A915PJM3_9BILA</name>
<keyword evidence="6" id="KW-1185">Reference proteome</keyword>
<organism evidence="6 7">
    <name type="scientific">Setaria digitata</name>
    <dbReference type="NCBI Taxonomy" id="48799"/>
    <lineage>
        <taxon>Eukaryota</taxon>
        <taxon>Metazoa</taxon>
        <taxon>Ecdysozoa</taxon>
        <taxon>Nematoda</taxon>
        <taxon>Chromadorea</taxon>
        <taxon>Rhabditida</taxon>
        <taxon>Spirurina</taxon>
        <taxon>Spiruromorpha</taxon>
        <taxon>Filarioidea</taxon>
        <taxon>Setariidae</taxon>
        <taxon>Setaria</taxon>
    </lineage>
</organism>
<comment type="subcellular location">
    <subcellularLocation>
        <location evidence="1">Membrane</location>
        <topology evidence="1">Single-pass type II membrane protein</topology>
    </subcellularLocation>
</comment>
<dbReference type="InterPro" id="IPR003406">
    <property type="entry name" value="Glyco_trans_14"/>
</dbReference>
<proteinExistence type="predicted"/>
<evidence type="ECO:0000256" key="3">
    <source>
        <dbReference type="ARBA" id="ARBA00022679"/>
    </source>
</evidence>
<keyword evidence="4" id="KW-0472">Membrane</keyword>
<keyword evidence="2" id="KW-0328">Glycosyltransferase</keyword>
<dbReference type="Pfam" id="PF02485">
    <property type="entry name" value="Branch"/>
    <property type="match status" value="1"/>
</dbReference>
<keyword evidence="5" id="KW-0325">Glycoprotein</keyword>
<dbReference type="Proteomes" id="UP000887581">
    <property type="component" value="Unplaced"/>
</dbReference>
<evidence type="ECO:0000256" key="5">
    <source>
        <dbReference type="ARBA" id="ARBA00023180"/>
    </source>
</evidence>
<dbReference type="WBParaSite" id="sdigi.contig12.g1258.t1">
    <property type="protein sequence ID" value="sdigi.contig12.g1258.t1"/>
    <property type="gene ID" value="sdigi.contig12.g1258"/>
</dbReference>
<reference evidence="7" key="1">
    <citation type="submission" date="2022-11" db="UniProtKB">
        <authorList>
            <consortium name="WormBaseParasite"/>
        </authorList>
    </citation>
    <scope>IDENTIFICATION</scope>
</reference>
<sequence length="423" mass="48293">MAKVSSMQLIAVFLSGNTGRILHIQSGLHVDFQEEESHLLPILSKYSPSRNECNLIFNDPSVAYRINKKPFIVESDKIDRKISTSCEDIKQRGTYPENSRNEIEKNFPIAFVRVVYKASLSHPGIAIQFDVYSTESVLLCTGPAGHNMTRSYLECLNILWKKPAWKYAILLQNDDIPLKNNYEMVQILDALNGSNIINVGRPYLHRLPKNANWSYAALNLYKNSTRNRPDILLQIAKGSSSVTLSRSFVEFMLGSLNLTILIEMFDSKPYGTDEMLFHSLHSDDYLEYIIKFLKCITELHLIIAADAPGGFTRKCIDKQSGFITRYAVWMWSNRPCRSGKFRHSVCIFGVADLIHLCEVRELFANKMISESDYGAIVCWARYFTERVSTNPTIDLKTYRESQFEEKFEGDNGTKKVSNESQLG</sequence>
<evidence type="ECO:0000256" key="1">
    <source>
        <dbReference type="ARBA" id="ARBA00004606"/>
    </source>
</evidence>
<dbReference type="PANTHER" id="PTHR46671">
    <property type="entry name" value="PROTEIN CBG11221"/>
    <property type="match status" value="1"/>
</dbReference>
<dbReference type="GO" id="GO:0016757">
    <property type="term" value="F:glycosyltransferase activity"/>
    <property type="evidence" value="ECO:0007669"/>
    <property type="project" value="UniProtKB-KW"/>
</dbReference>
<evidence type="ECO:0000313" key="7">
    <source>
        <dbReference type="WBParaSite" id="sdigi.contig12.g1258.t1"/>
    </source>
</evidence>
<evidence type="ECO:0000256" key="4">
    <source>
        <dbReference type="ARBA" id="ARBA00023136"/>
    </source>
</evidence>
<keyword evidence="3" id="KW-0808">Transferase</keyword>
<protein>
    <submittedName>
        <fullName evidence="7">Uncharacterized protein</fullName>
    </submittedName>
</protein>
<dbReference type="PANTHER" id="PTHR46671:SF7">
    <property type="entry name" value="CORE-2_I-BRANCHING ENZYME"/>
    <property type="match status" value="1"/>
</dbReference>
<dbReference type="AlphaFoldDB" id="A0A915PJM3"/>
<accession>A0A915PJM3</accession>
<evidence type="ECO:0000313" key="6">
    <source>
        <dbReference type="Proteomes" id="UP000887581"/>
    </source>
</evidence>
<dbReference type="GO" id="GO:0016020">
    <property type="term" value="C:membrane"/>
    <property type="evidence" value="ECO:0007669"/>
    <property type="project" value="UniProtKB-SubCell"/>
</dbReference>